<evidence type="ECO:0000313" key="2">
    <source>
        <dbReference type="Proteomes" id="UP000280696"/>
    </source>
</evidence>
<sequence length="175" mass="19503">MLISLADVFTSEGKDRRESIPFEPDRVSYMGNSYKICEKSPVNLIFTNIGIGKILLQGQMRLVLEIPCDRCLQVVHVPLALKFEQEIFAPDLSGQVESGDEQQNFMLGYELNVEAFVKGEILINMPVKVLCKPDCKGICKQCGHNLNEGECGCDTFVPDPRMASIKDIFNAGKEV</sequence>
<gene>
    <name evidence="1" type="ORF">D7V94_06105</name>
</gene>
<name>A0A3A9B2L4_9FIRM</name>
<protein>
    <submittedName>
        <fullName evidence="1">DUF177 domain-containing protein</fullName>
    </submittedName>
</protein>
<dbReference type="InterPro" id="IPR003772">
    <property type="entry name" value="YceD"/>
</dbReference>
<reference evidence="1 2" key="1">
    <citation type="submission" date="2018-09" db="EMBL/GenBank/DDBJ databases">
        <title>Murine metabolic-syndrome-specific gut microbial biobank.</title>
        <authorList>
            <person name="Liu C."/>
        </authorList>
    </citation>
    <scope>NUCLEOTIDE SEQUENCE [LARGE SCALE GENOMIC DNA]</scope>
    <source>
        <strain evidence="1 2">0.1xD8-82</strain>
    </source>
</reference>
<organism evidence="1 2">
    <name type="scientific">Parablautia intestinalis</name>
    <dbReference type="NCBI Taxonomy" id="2320100"/>
    <lineage>
        <taxon>Bacteria</taxon>
        <taxon>Bacillati</taxon>
        <taxon>Bacillota</taxon>
        <taxon>Clostridia</taxon>
        <taxon>Lachnospirales</taxon>
        <taxon>Lachnospiraceae</taxon>
        <taxon>Parablautia</taxon>
    </lineage>
</organism>
<comment type="caution">
    <text evidence="1">The sequence shown here is derived from an EMBL/GenBank/DDBJ whole genome shotgun (WGS) entry which is preliminary data.</text>
</comment>
<dbReference type="EMBL" id="RAYQ01000004">
    <property type="protein sequence ID" value="RKI92935.1"/>
    <property type="molecule type" value="Genomic_DNA"/>
</dbReference>
<keyword evidence="2" id="KW-1185">Reference proteome</keyword>
<proteinExistence type="predicted"/>
<dbReference type="AlphaFoldDB" id="A0A3A9B2L4"/>
<dbReference type="Proteomes" id="UP000280696">
    <property type="component" value="Unassembled WGS sequence"/>
</dbReference>
<dbReference type="OrthoDB" id="9790372at2"/>
<dbReference type="Pfam" id="PF02620">
    <property type="entry name" value="YceD"/>
    <property type="match status" value="1"/>
</dbReference>
<accession>A0A3A9B2L4</accession>
<evidence type="ECO:0000313" key="1">
    <source>
        <dbReference type="EMBL" id="RKI92935.1"/>
    </source>
</evidence>